<feature type="active site" description="Nucleophile" evidence="16">
    <location>
        <position position="270"/>
    </location>
</feature>
<evidence type="ECO:0000256" key="9">
    <source>
        <dbReference type="ARBA" id="ARBA00022664"/>
    </source>
</evidence>
<comment type="catalytic activity">
    <reaction evidence="14 15">
        <text>a 5'-end (N(7)-methyl 5'-triphosphoguanosine)-ribonucleoside in mRNA + H2O = N(7)-methyl-GMP + a 5'-end diphospho-ribonucleoside in mRNA + 2 H(+)</text>
        <dbReference type="Rhea" id="RHEA:65388"/>
        <dbReference type="Rhea" id="RHEA-COMP:17165"/>
        <dbReference type="Rhea" id="RHEA-COMP:17167"/>
        <dbReference type="ChEBI" id="CHEBI:15377"/>
        <dbReference type="ChEBI" id="CHEBI:15378"/>
        <dbReference type="ChEBI" id="CHEBI:58285"/>
        <dbReference type="ChEBI" id="CHEBI:156461"/>
        <dbReference type="ChEBI" id="CHEBI:167616"/>
        <dbReference type="EC" id="3.6.1.59"/>
    </reaction>
</comment>
<keyword evidence="12" id="KW-0508">mRNA splicing</keyword>
<comment type="similarity">
    <text evidence="3 15">Belongs to the HIT family.</text>
</comment>
<feature type="binding site" evidence="17">
    <location>
        <position position="178"/>
    </location>
    <ligand>
        <name>substrate</name>
    </ligand>
</feature>
<comment type="subcellular location">
    <subcellularLocation>
        <location evidence="2">Cytoplasm</location>
    </subcellularLocation>
    <subcellularLocation>
        <location evidence="1 15">Nucleus</location>
    </subcellularLocation>
</comment>
<dbReference type="GO" id="GO:0000340">
    <property type="term" value="F:RNA 7-methylguanosine cap binding"/>
    <property type="evidence" value="ECO:0007669"/>
    <property type="project" value="UniProtKB-UniRule"/>
</dbReference>
<keyword evidence="9 15" id="KW-0507">mRNA processing</keyword>
<sequence length="338" mass="38939">MASVEKASDEATYVNPKKFKSSNEEPKESKKYSVHESLKDLSKFQLKRVLNNNAQKKLLCVEGTFADHDGAAIVLLEKKAFVEEKLDEHLFNESSKLSKEFENDVYGNYNCFPSIEHNSIKTTIIHPAMEKHIAKFENQPIHIVEETPKLYEEITLPHLKKEQFSLQWVYNILEHKAEKERIVFEDPDPKTGFVLIPDLKWDGSLETLYLLAIPMLKGIKSIRDLDQSHLPLLKNIRDAGTKAISKKYSGLPASQLRIYFHYQPSFYHLHIHFTYLKYDAPGIFTEKAHLLSTVINNIELMGEYYSKATLSFVVKESETLFSKYQAHGVLSSQSVEKK</sequence>
<dbReference type="InterPro" id="IPR036265">
    <property type="entry name" value="HIT-like_sf"/>
</dbReference>
<dbReference type="GO" id="GO:0006397">
    <property type="term" value="P:mRNA processing"/>
    <property type="evidence" value="ECO:0007669"/>
    <property type="project" value="UniProtKB-KW"/>
</dbReference>
<dbReference type="InterPro" id="IPR008594">
    <property type="entry name" value="DcpS/DCS2"/>
</dbReference>
<dbReference type="InParanoid" id="A0A6J0BRR3"/>
<feature type="compositionally biased region" description="Basic and acidic residues" evidence="18">
    <location>
        <begin position="21"/>
        <end position="31"/>
    </location>
</feature>
<evidence type="ECO:0000256" key="15">
    <source>
        <dbReference type="PIRNR" id="PIRNR028973"/>
    </source>
</evidence>
<evidence type="ECO:0000256" key="18">
    <source>
        <dbReference type="SAM" id="MobiDB-lite"/>
    </source>
</evidence>
<keyword evidence="7" id="KW-0963">Cytoplasm</keyword>
<evidence type="ECO:0000256" key="10">
    <source>
        <dbReference type="ARBA" id="ARBA00022801"/>
    </source>
</evidence>
<proteinExistence type="inferred from homology"/>
<dbReference type="Proteomes" id="UP000829291">
    <property type="component" value="Chromosome 7"/>
</dbReference>
<evidence type="ECO:0000256" key="5">
    <source>
        <dbReference type="ARBA" id="ARBA00012520"/>
    </source>
</evidence>
<dbReference type="Pfam" id="PF11969">
    <property type="entry name" value="DcpS_C"/>
    <property type="match status" value="1"/>
</dbReference>
<feature type="binding site" evidence="17">
    <location>
        <position position="200"/>
    </location>
    <ligand>
        <name>substrate</name>
    </ligand>
</feature>
<feature type="binding site" evidence="17">
    <location>
        <begin position="261"/>
        <end position="272"/>
    </location>
    <ligand>
        <name>substrate</name>
    </ligand>
</feature>
<dbReference type="GO" id="GO:0005634">
    <property type="term" value="C:nucleus"/>
    <property type="evidence" value="ECO:0007669"/>
    <property type="project" value="UniProtKB-SubCell"/>
</dbReference>
<keyword evidence="19" id="KW-1185">Reference proteome</keyword>
<keyword evidence="10 15" id="KW-0378">Hydrolase</keyword>
<evidence type="ECO:0000256" key="8">
    <source>
        <dbReference type="ARBA" id="ARBA00022553"/>
    </source>
</evidence>
<evidence type="ECO:0000256" key="14">
    <source>
        <dbReference type="ARBA" id="ARBA00048222"/>
    </source>
</evidence>
<accession>A0A6J0BRR3</accession>
<dbReference type="RefSeq" id="XP_015517190.1">
    <property type="nucleotide sequence ID" value="XM_015661704.2"/>
</dbReference>
<feature type="region of interest" description="Disordered" evidence="18">
    <location>
        <begin position="1"/>
        <end position="31"/>
    </location>
</feature>
<dbReference type="Gene3D" id="3.30.428.10">
    <property type="entry name" value="HIT-like"/>
    <property type="match status" value="1"/>
</dbReference>
<protein>
    <recommendedName>
        <fullName evidence="6 15">m7GpppX diphosphatase</fullName>
        <ecNumber evidence="5 15">3.6.1.59</ecNumber>
    </recommendedName>
</protein>
<evidence type="ECO:0000313" key="19">
    <source>
        <dbReference type="Proteomes" id="UP000829291"/>
    </source>
</evidence>
<evidence type="ECO:0000313" key="20">
    <source>
        <dbReference type="RefSeq" id="XP_015517190.1"/>
    </source>
</evidence>
<keyword evidence="13 15" id="KW-0539">Nucleus</keyword>
<dbReference type="OrthoDB" id="10264956at2759"/>
<dbReference type="InterPro" id="IPR011145">
    <property type="entry name" value="Scavenger_mRNA_decap_enz_N"/>
</dbReference>
<dbReference type="GeneID" id="107222367"/>
<dbReference type="CTD" id="28960"/>
<evidence type="ECO:0000256" key="1">
    <source>
        <dbReference type="ARBA" id="ARBA00004123"/>
    </source>
</evidence>
<dbReference type="FunFam" id="3.30.428.10:FF:000006">
    <property type="entry name" value="m7GpppX diphosphatase"/>
    <property type="match status" value="1"/>
</dbReference>
<reference evidence="20" key="1">
    <citation type="submission" date="2025-08" db="UniProtKB">
        <authorList>
            <consortium name="RefSeq"/>
        </authorList>
    </citation>
    <scope>IDENTIFICATION</scope>
    <source>
        <tissue evidence="20">Thorax and Abdomen</tissue>
    </source>
</reference>
<gene>
    <name evidence="20" type="primary">LOC107222367</name>
</gene>
<dbReference type="PIRSF" id="PIRSF028973">
    <property type="entry name" value="Scavenger_mRNA_decap_enz"/>
    <property type="match status" value="1"/>
</dbReference>
<dbReference type="KEGG" id="nlo:107222367"/>
<name>A0A6J0BRR3_NEOLC</name>
<dbReference type="Pfam" id="PF05652">
    <property type="entry name" value="DcpS"/>
    <property type="match status" value="1"/>
</dbReference>
<evidence type="ECO:0000256" key="16">
    <source>
        <dbReference type="PIRSR" id="PIRSR028973-1"/>
    </source>
</evidence>
<dbReference type="FunFam" id="3.30.200.40:FF:000001">
    <property type="entry name" value="m7GpppX diphosphatase"/>
    <property type="match status" value="1"/>
</dbReference>
<evidence type="ECO:0000256" key="4">
    <source>
        <dbReference type="ARBA" id="ARBA00011140"/>
    </source>
</evidence>
<feature type="binding site" evidence="17">
    <location>
        <position position="198"/>
    </location>
    <ligand>
        <name>substrate</name>
    </ligand>
</feature>
<evidence type="ECO:0000256" key="6">
    <source>
        <dbReference type="ARBA" id="ARBA00015636"/>
    </source>
</evidence>
<dbReference type="EC" id="3.6.1.59" evidence="5 15"/>
<evidence type="ECO:0000256" key="17">
    <source>
        <dbReference type="PIRSR" id="PIRSR028973-2"/>
    </source>
</evidence>
<evidence type="ECO:0000256" key="11">
    <source>
        <dbReference type="ARBA" id="ARBA00022990"/>
    </source>
</evidence>
<evidence type="ECO:0000256" key="2">
    <source>
        <dbReference type="ARBA" id="ARBA00004496"/>
    </source>
</evidence>
<feature type="binding site" evidence="17">
    <location>
        <position position="168"/>
    </location>
    <ligand>
        <name>substrate</name>
    </ligand>
</feature>
<dbReference type="PANTHER" id="PTHR12978:SF0">
    <property type="entry name" value="M7GPPPX DIPHOSPHATASE"/>
    <property type="match status" value="1"/>
</dbReference>
<dbReference type="Gene3D" id="3.30.200.40">
    <property type="entry name" value="Scavenger mRNA decapping enzyme, N-terminal domain"/>
    <property type="match status" value="1"/>
</dbReference>
<evidence type="ECO:0000256" key="7">
    <source>
        <dbReference type="ARBA" id="ARBA00022490"/>
    </source>
</evidence>
<evidence type="ECO:0000256" key="12">
    <source>
        <dbReference type="ARBA" id="ARBA00023187"/>
    </source>
</evidence>
<comment type="subunit">
    <text evidence="4">Homodimer. Associates with components of the exosome multienzyme ribonuclease complex, such as EXOSC3 and EXOSC4. Interacts with NDOR1.</text>
</comment>
<evidence type="ECO:0000256" key="3">
    <source>
        <dbReference type="ARBA" id="ARBA00010208"/>
    </source>
</evidence>
<dbReference type="PANTHER" id="PTHR12978">
    <property type="entry name" value="HISTIDINE TRIAD HIT PROTEIN MEMBER"/>
    <property type="match status" value="1"/>
</dbReference>
<organism evidence="20">
    <name type="scientific">Neodiprion lecontei</name>
    <name type="common">Redheaded pine sawfly</name>
    <dbReference type="NCBI Taxonomy" id="441921"/>
    <lineage>
        <taxon>Eukaryota</taxon>
        <taxon>Metazoa</taxon>
        <taxon>Ecdysozoa</taxon>
        <taxon>Arthropoda</taxon>
        <taxon>Hexapoda</taxon>
        <taxon>Insecta</taxon>
        <taxon>Pterygota</taxon>
        <taxon>Neoptera</taxon>
        <taxon>Endopterygota</taxon>
        <taxon>Hymenoptera</taxon>
        <taxon>Tenthredinoidea</taxon>
        <taxon>Diprionidae</taxon>
        <taxon>Diprioninae</taxon>
        <taxon>Neodiprion</taxon>
    </lineage>
</organism>
<dbReference type="GO" id="GO:0000290">
    <property type="term" value="P:deadenylation-dependent decapping of nuclear-transcribed mRNA"/>
    <property type="evidence" value="ECO:0007669"/>
    <property type="project" value="UniProtKB-UniRule"/>
</dbReference>
<dbReference type="AlphaFoldDB" id="A0A6J0BRR3"/>
<dbReference type="SUPFAM" id="SSF54197">
    <property type="entry name" value="HIT-like"/>
    <property type="match status" value="1"/>
</dbReference>
<keyword evidence="8" id="KW-0597">Phosphoprotein</keyword>
<dbReference type="GO" id="GO:0000932">
    <property type="term" value="C:P-body"/>
    <property type="evidence" value="ECO:0007669"/>
    <property type="project" value="TreeGrafter"/>
</dbReference>
<dbReference type="FunCoup" id="A0A6J0BRR3">
    <property type="interactions" value="2069"/>
</dbReference>
<dbReference type="SUPFAM" id="SSF102860">
    <property type="entry name" value="mRNA decapping enzyme DcpS N-terminal domain"/>
    <property type="match status" value="1"/>
</dbReference>
<evidence type="ECO:0000256" key="13">
    <source>
        <dbReference type="ARBA" id="ARBA00023242"/>
    </source>
</evidence>
<keyword evidence="11" id="KW-0007">Acetylation</keyword>
<dbReference type="GO" id="GO:0140932">
    <property type="term" value="F:5'-(N(7)-methyl 5'-triphosphoguanosine)-[mRNA] diphosphatase activity"/>
    <property type="evidence" value="ECO:0007669"/>
    <property type="project" value="UniProtKB-EC"/>
</dbReference>
<dbReference type="GO" id="GO:0008380">
    <property type="term" value="P:RNA splicing"/>
    <property type="evidence" value="ECO:0007669"/>
    <property type="project" value="UniProtKB-KW"/>
</dbReference>
<comment type="function">
    <text evidence="15">Decapping scavenger enzyme that catalyzes the cleavage of a residual cap structure following the degradation of mRNAs by the 3'-&gt;5' exosome-mediated mRNA decay pathway.</text>
</comment>